<dbReference type="Pfam" id="PF04082">
    <property type="entry name" value="Fungal_trans"/>
    <property type="match status" value="1"/>
</dbReference>
<dbReference type="Gene3D" id="4.10.240.10">
    <property type="entry name" value="Zn(2)-C6 fungal-type DNA-binding domain"/>
    <property type="match status" value="1"/>
</dbReference>
<dbReference type="OMA" id="ERPTQGF"/>
<dbReference type="GO" id="GO:0006351">
    <property type="term" value="P:DNA-templated transcription"/>
    <property type="evidence" value="ECO:0007669"/>
    <property type="project" value="InterPro"/>
</dbReference>
<sequence>MSSFEPRPAAPEPRSKRMKIDVACNTCRARKVKCDGVRPACSNCSRKLELRNNCTYSQTSSVPSNTSTGIALPAYIRNAQDALDSPVTASGSHATPKPWMRDSTDRAPASFPPTNPSTTESLPESRASDEVFASARSRNQVNAVSPSVINSMTAVVDEGTKSREYFGSSSAGSFTAQIKRAIDARLSGGRSGGSRENNAASRQSVVSVSSVNHASIEANRVLPTRRQADRLMALYWKYVDPLYPFLDRQSWDQAYHGIFNGLSINVDEHIFIATLNIIFALCTQLQESMTWEQREASSNIFFARAQQLLPLNTWNPGTTELVQYLLLASQYLQSTDDPHQTWMVVGAAIRIAQGLGLHLSETAVERPELGHPSLLRRVWYGCVLMDRMVAVTHGRPPMMSSQLASALPLPKLSHHLDDPSSSVHSAETDPSFFVKSVELYEIIQSVYYGAGVLSRSVPTTEHSGHNAEEENDLCTASPCKNTTFAADFSSVLSHSTALAAWILRTPRASSALLKYQTADGSIGMLPAWWYRVYYVYTAATVLIAAKLRPDIFAGADLGRAWGQAMSVLKTHEGCGQSAQKCVAALFFLYSKILQDGSASGTVSRAPGHREDHPEQNGQDTSNQDQQMSMDDFSFPQIDFDQQHLNEVEFDVNNLAWLNDMHAAWDLLNGG</sequence>
<keyword evidence="8" id="KW-1185">Reference proteome</keyword>
<dbReference type="SMART" id="SM00066">
    <property type="entry name" value="GAL4"/>
    <property type="match status" value="1"/>
</dbReference>
<keyword evidence="3" id="KW-0804">Transcription</keyword>
<dbReference type="CDD" id="cd12148">
    <property type="entry name" value="fungal_TF_MHR"/>
    <property type="match status" value="1"/>
</dbReference>
<dbReference type="CDD" id="cd00067">
    <property type="entry name" value="GAL4"/>
    <property type="match status" value="1"/>
</dbReference>
<gene>
    <name evidence="7" type="ORF">S40285_06140</name>
</gene>
<evidence type="ECO:0000313" key="7">
    <source>
        <dbReference type="EMBL" id="KFA65798.1"/>
    </source>
</evidence>
<dbReference type="GO" id="GO:0005634">
    <property type="term" value="C:nucleus"/>
    <property type="evidence" value="ECO:0007669"/>
    <property type="project" value="TreeGrafter"/>
</dbReference>
<evidence type="ECO:0000256" key="1">
    <source>
        <dbReference type="ARBA" id="ARBA00022723"/>
    </source>
</evidence>
<keyword evidence="4" id="KW-0539">Nucleus</keyword>
<dbReference type="SUPFAM" id="SSF48239">
    <property type="entry name" value="Terpenoid cyclases/Protein prenyltransferases"/>
    <property type="match status" value="1"/>
</dbReference>
<dbReference type="GO" id="GO:0000981">
    <property type="term" value="F:DNA-binding transcription factor activity, RNA polymerase II-specific"/>
    <property type="evidence" value="ECO:0007669"/>
    <property type="project" value="InterPro"/>
</dbReference>
<evidence type="ECO:0000256" key="5">
    <source>
        <dbReference type="SAM" id="MobiDB-lite"/>
    </source>
</evidence>
<evidence type="ECO:0000313" key="8">
    <source>
        <dbReference type="Proteomes" id="UP000028524"/>
    </source>
</evidence>
<dbReference type="GO" id="GO:0000978">
    <property type="term" value="F:RNA polymerase II cis-regulatory region sequence-specific DNA binding"/>
    <property type="evidence" value="ECO:0007669"/>
    <property type="project" value="TreeGrafter"/>
</dbReference>
<dbReference type="GO" id="GO:0000435">
    <property type="term" value="P:positive regulation of transcription from RNA polymerase II promoter by galactose"/>
    <property type="evidence" value="ECO:0007669"/>
    <property type="project" value="TreeGrafter"/>
</dbReference>
<keyword evidence="2" id="KW-0805">Transcription regulation</keyword>
<dbReference type="PANTHER" id="PTHR47424">
    <property type="entry name" value="REGULATORY PROTEIN GAL4"/>
    <property type="match status" value="1"/>
</dbReference>
<reference evidence="7 8" key="1">
    <citation type="journal article" date="2014" name="BMC Genomics">
        <title>Comparative genome sequencing reveals chemotype-specific gene clusters in the toxigenic black mold Stachybotrys.</title>
        <authorList>
            <person name="Semeiks J."/>
            <person name="Borek D."/>
            <person name="Otwinowski Z."/>
            <person name="Grishin N.V."/>
        </authorList>
    </citation>
    <scope>NUCLEOTIDE SEQUENCE [LARGE SCALE GENOMIC DNA]</scope>
    <source>
        <strain evidence="7 8">IBT 40285</strain>
    </source>
</reference>
<dbReference type="Proteomes" id="UP000028524">
    <property type="component" value="Unassembled WGS sequence"/>
</dbReference>
<dbReference type="OrthoDB" id="424974at2759"/>
<protein>
    <recommendedName>
        <fullName evidence="6">Zn(2)-C6 fungal-type domain-containing protein</fullName>
    </recommendedName>
</protein>
<dbReference type="InParanoid" id="A0A084QPB3"/>
<dbReference type="InterPro" id="IPR008930">
    <property type="entry name" value="Terpenoid_cyclase/PrenylTrfase"/>
</dbReference>
<feature type="domain" description="Zn(2)-C6 fungal-type" evidence="6">
    <location>
        <begin position="23"/>
        <end position="56"/>
    </location>
</feature>
<dbReference type="InterPro" id="IPR036864">
    <property type="entry name" value="Zn2-C6_fun-type_DNA-bd_sf"/>
</dbReference>
<proteinExistence type="predicted"/>
<feature type="compositionally biased region" description="Polar residues" evidence="5">
    <location>
        <begin position="615"/>
        <end position="627"/>
    </location>
</feature>
<dbReference type="PROSITE" id="PS50048">
    <property type="entry name" value="ZN2_CY6_FUNGAL_2"/>
    <property type="match status" value="1"/>
</dbReference>
<dbReference type="EMBL" id="KL660554">
    <property type="protein sequence ID" value="KFA65798.1"/>
    <property type="molecule type" value="Genomic_DNA"/>
</dbReference>
<feature type="region of interest" description="Disordered" evidence="5">
    <location>
        <begin position="600"/>
        <end position="627"/>
    </location>
</feature>
<accession>A0A084QPB3</accession>
<name>A0A084QPB3_STAC4</name>
<dbReference type="SUPFAM" id="SSF57701">
    <property type="entry name" value="Zn2/Cys6 DNA-binding domain"/>
    <property type="match status" value="1"/>
</dbReference>
<dbReference type="GO" id="GO:0008270">
    <property type="term" value="F:zinc ion binding"/>
    <property type="evidence" value="ECO:0007669"/>
    <property type="project" value="InterPro"/>
</dbReference>
<evidence type="ECO:0000256" key="4">
    <source>
        <dbReference type="ARBA" id="ARBA00023242"/>
    </source>
</evidence>
<evidence type="ECO:0000259" key="6">
    <source>
        <dbReference type="PROSITE" id="PS50048"/>
    </source>
</evidence>
<dbReference type="AlphaFoldDB" id="A0A084QPB3"/>
<organism evidence="7 8">
    <name type="scientific">Stachybotrys chlorohalonatus (strain IBT 40285)</name>
    <dbReference type="NCBI Taxonomy" id="1283841"/>
    <lineage>
        <taxon>Eukaryota</taxon>
        <taxon>Fungi</taxon>
        <taxon>Dikarya</taxon>
        <taxon>Ascomycota</taxon>
        <taxon>Pezizomycotina</taxon>
        <taxon>Sordariomycetes</taxon>
        <taxon>Hypocreomycetidae</taxon>
        <taxon>Hypocreales</taxon>
        <taxon>Stachybotryaceae</taxon>
        <taxon>Stachybotrys</taxon>
    </lineage>
</organism>
<dbReference type="SMART" id="SM00906">
    <property type="entry name" value="Fungal_trans"/>
    <property type="match status" value="1"/>
</dbReference>
<evidence type="ECO:0000256" key="2">
    <source>
        <dbReference type="ARBA" id="ARBA00023015"/>
    </source>
</evidence>
<dbReference type="PANTHER" id="PTHR47424:SF4">
    <property type="entry name" value="ZN(II)2CYS6 TRANSCRIPTION FACTOR (EUROFUNG)"/>
    <property type="match status" value="1"/>
</dbReference>
<feature type="region of interest" description="Disordered" evidence="5">
    <location>
        <begin position="85"/>
        <end position="125"/>
    </location>
</feature>
<dbReference type="Pfam" id="PF00172">
    <property type="entry name" value="Zn_clus"/>
    <property type="match status" value="1"/>
</dbReference>
<evidence type="ECO:0000256" key="3">
    <source>
        <dbReference type="ARBA" id="ARBA00023163"/>
    </source>
</evidence>
<dbReference type="InterPro" id="IPR051127">
    <property type="entry name" value="Fungal_SecMet_Regulators"/>
</dbReference>
<keyword evidence="1" id="KW-0479">Metal-binding</keyword>
<dbReference type="InterPro" id="IPR007219">
    <property type="entry name" value="XnlR_reg_dom"/>
</dbReference>
<dbReference type="InterPro" id="IPR001138">
    <property type="entry name" value="Zn2Cys6_DnaBD"/>
</dbReference>
<dbReference type="HOGENOM" id="CLU_008511_1_1_1"/>
<dbReference type="STRING" id="1283841.A0A084QPB3"/>